<dbReference type="SMART" id="SM00175">
    <property type="entry name" value="RAB"/>
    <property type="match status" value="1"/>
</dbReference>
<dbReference type="Ensembl" id="ENSSLUT00000001426.1">
    <property type="protein sequence ID" value="ENSSLUP00000001349.1"/>
    <property type="gene ID" value="ENSSLUG00000000399.1"/>
</dbReference>
<dbReference type="SUPFAM" id="SSF57863">
    <property type="entry name" value="ArfGap/RecO-like zinc finger"/>
    <property type="match status" value="1"/>
</dbReference>
<organism evidence="21 22">
    <name type="scientific">Sander lucioperca</name>
    <name type="common">Pike-perch</name>
    <name type="synonym">Perca lucioperca</name>
    <dbReference type="NCBI Taxonomy" id="283035"/>
    <lineage>
        <taxon>Eukaryota</taxon>
        <taxon>Metazoa</taxon>
        <taxon>Chordata</taxon>
        <taxon>Craniata</taxon>
        <taxon>Vertebrata</taxon>
        <taxon>Euteleostomi</taxon>
        <taxon>Actinopterygii</taxon>
        <taxon>Neopterygii</taxon>
        <taxon>Teleostei</taxon>
        <taxon>Neoteleostei</taxon>
        <taxon>Acanthomorphata</taxon>
        <taxon>Eupercaria</taxon>
        <taxon>Perciformes</taxon>
        <taxon>Percoidei</taxon>
        <taxon>Percidae</taxon>
        <taxon>Luciopercinae</taxon>
        <taxon>Sander</taxon>
    </lineage>
</organism>
<dbReference type="Pfam" id="PF01412">
    <property type="entry name" value="ArfGap"/>
    <property type="match status" value="1"/>
</dbReference>
<sequence length="835" mass="92034">PPPSQVQLPGSQFVLSNSAAIRAEIHRFESVHPNIYAIYDLIERIDDLALQNQIREHVISIEDSFVNSQEWTLSRSVPELKVGIVGNLSSGKSALVHRYLTGTYVQEESPEGGRFKKEIVVDGQSYLLLIRDEGGPPELQFAAWVDAVVFVFSLEDEISFQTVYNYFLRLSSYRNTAEVPMVLVGTQDAISAANPRVIDDSRARKLSNDLKRCTYYETCSTYGLNVERVFQDVAQKVVAMRKKQQLSIGPCKSLPNSPSHSSVPAASIPSVHINQAANGGGAFSDYSSSVPSTPSISQREMRIETIAASNTPTPIRKQSKRRSNIFTSRKASEQAKSVDCKTDSIGSGRAIPIKQGILLKRSGKSLNKEWKKKYVTLCDNGVLTYHPSLHDYMQNVHGKEIDLLRTTVKVPGKRPPRAVTTVAPHCYSSLQTGASLFSGSKDGMHQRSFSVSSADQWNEAINTTNGMSDPASSSVGSATSPKLEPPPSPHANRKKHRRKKSTGITKPDGLSAGNEEQEDSFEFMIVSLTGQTWNFEASTFEERELWVQAIESQIFASLQSCESIKNKSRLGSQSDAMAIQSIRNVRGNSFCVDCDAANPDWASLNLGALMCIECSGIHRNLGTHLSRVRSLDLDDWPVELSMVMTAIGNSMANSVWEGALEGYTKPGSDSTREEKERWIRAKYEQKLFLVGLPQSDVPLGQQLLRAVVEDDLRLVVVLLAHGTKEEVNETYGDGDGRTALHLSCAMANVVITQLLIWYGVDVKSRDARGQTTLFYARRAGSQECADILLQHGCPNDTSSLTSVPTPNMSRRNPNPNPNINNNNAQCELNRSISIM</sequence>
<dbReference type="GO" id="GO:0008270">
    <property type="term" value="F:zinc ion binding"/>
    <property type="evidence" value="ECO:0007669"/>
    <property type="project" value="UniProtKB-KW"/>
</dbReference>
<dbReference type="PANTHER" id="PTHR45819">
    <property type="entry name" value="CENTAURIN-GAMMA-1A"/>
    <property type="match status" value="1"/>
</dbReference>
<evidence type="ECO:0000313" key="22">
    <source>
        <dbReference type="Proteomes" id="UP000694568"/>
    </source>
</evidence>
<dbReference type="GeneTree" id="ENSGT00940000159586"/>
<reference evidence="21" key="1">
    <citation type="submission" date="2025-08" db="UniProtKB">
        <authorList>
            <consortium name="Ensembl"/>
        </authorList>
    </citation>
    <scope>IDENTIFICATION</scope>
</reference>
<dbReference type="Pfam" id="PF12796">
    <property type="entry name" value="Ank_2"/>
    <property type="match status" value="1"/>
</dbReference>
<evidence type="ECO:0000256" key="2">
    <source>
        <dbReference type="ARBA" id="ARBA00022468"/>
    </source>
</evidence>
<dbReference type="PROSITE" id="PS50297">
    <property type="entry name" value="ANK_REP_REGION"/>
    <property type="match status" value="1"/>
</dbReference>
<feature type="region of interest" description="Disordered" evidence="18">
    <location>
        <begin position="461"/>
        <end position="516"/>
    </location>
</feature>
<evidence type="ECO:0000313" key="21">
    <source>
        <dbReference type="Ensembl" id="ENSSLUP00000001349.1"/>
    </source>
</evidence>
<dbReference type="FunFam" id="3.40.50.300:FF:000178">
    <property type="entry name" value="Arf-GAP with GTPase, ANK repeat and PH domain-containing protein 1"/>
    <property type="match status" value="1"/>
</dbReference>
<dbReference type="CDD" id="cd04103">
    <property type="entry name" value="Centaurin_gamma"/>
    <property type="match status" value="1"/>
</dbReference>
<dbReference type="PROSITE" id="PS50003">
    <property type="entry name" value="PH_DOMAIN"/>
    <property type="match status" value="1"/>
</dbReference>
<keyword evidence="3" id="KW-0479">Metal-binding</keyword>
<protein>
    <recommendedName>
        <fullName evidence="12">Arf-GAP with GTPase, ANK repeat and PH domain-containing protein 3</fullName>
    </recommendedName>
    <alternativeName>
        <fullName evidence="13">CRAM-associated GTPase</fullName>
    </alternativeName>
    <alternativeName>
        <fullName evidence="14">Centaurin-gamma-3</fullName>
    </alternativeName>
    <alternativeName>
        <fullName evidence="15">MR1-interacting protein</fullName>
    </alternativeName>
</protein>
<feature type="repeat" description="ANK" evidence="16">
    <location>
        <begin position="735"/>
        <end position="767"/>
    </location>
</feature>
<dbReference type="Proteomes" id="UP000694568">
    <property type="component" value="Unplaced"/>
</dbReference>
<dbReference type="PROSITE" id="PS50088">
    <property type="entry name" value="ANK_REPEAT"/>
    <property type="match status" value="1"/>
</dbReference>
<evidence type="ECO:0000259" key="20">
    <source>
        <dbReference type="PROSITE" id="PS50115"/>
    </source>
</evidence>
<evidence type="ECO:0000256" key="9">
    <source>
        <dbReference type="ARBA" id="ARBA00023134"/>
    </source>
</evidence>
<dbReference type="Gene3D" id="1.10.220.150">
    <property type="entry name" value="Arf GTPase activating protein"/>
    <property type="match status" value="1"/>
</dbReference>
<dbReference type="GO" id="GO:0003924">
    <property type="term" value="F:GTPase activity"/>
    <property type="evidence" value="ECO:0007669"/>
    <property type="project" value="InterPro"/>
</dbReference>
<evidence type="ECO:0000256" key="18">
    <source>
        <dbReference type="SAM" id="MobiDB-lite"/>
    </source>
</evidence>
<dbReference type="InterPro" id="IPR001806">
    <property type="entry name" value="Small_GTPase"/>
</dbReference>
<evidence type="ECO:0000256" key="7">
    <source>
        <dbReference type="ARBA" id="ARBA00022833"/>
    </source>
</evidence>
<dbReference type="InterPro" id="IPR001849">
    <property type="entry name" value="PH_domain"/>
</dbReference>
<feature type="compositionally biased region" description="Polar residues" evidence="18">
    <location>
        <begin position="461"/>
        <end position="480"/>
    </location>
</feature>
<keyword evidence="22" id="KW-1185">Reference proteome</keyword>
<dbReference type="InterPro" id="IPR051282">
    <property type="entry name" value="Arf-GAP_GTPase_ANK_PH"/>
</dbReference>
<dbReference type="CDD" id="cd08855">
    <property type="entry name" value="ArfGap_AGAP3"/>
    <property type="match status" value="1"/>
</dbReference>
<dbReference type="AlphaFoldDB" id="A0A8C9WT95"/>
<dbReference type="Gene3D" id="3.40.50.300">
    <property type="entry name" value="P-loop containing nucleotide triphosphate hydrolases"/>
    <property type="match status" value="1"/>
</dbReference>
<dbReference type="SMART" id="SM00248">
    <property type="entry name" value="ANK"/>
    <property type="match status" value="2"/>
</dbReference>
<keyword evidence="8 16" id="KW-0040">ANK repeat</keyword>
<dbReference type="PANTHER" id="PTHR45819:SF2">
    <property type="entry name" value="ARF-GAP WITH GTPASE, ANK REPEAT AND PH DOMAIN-CONTAINING PROTEIN 3"/>
    <property type="match status" value="1"/>
</dbReference>
<dbReference type="InterPro" id="IPR002110">
    <property type="entry name" value="Ankyrin_rpt"/>
</dbReference>
<evidence type="ECO:0000256" key="16">
    <source>
        <dbReference type="PROSITE-ProRule" id="PRU00023"/>
    </source>
</evidence>
<dbReference type="SMART" id="SM00173">
    <property type="entry name" value="RAS"/>
    <property type="match status" value="1"/>
</dbReference>
<dbReference type="FunFam" id="2.30.29.30:FF:000109">
    <property type="entry name" value="Arf-GAP with GTPase, ANK repeat and PH domain-containing protein 1"/>
    <property type="match status" value="1"/>
</dbReference>
<dbReference type="InterPro" id="IPR027417">
    <property type="entry name" value="P-loop_NTPase"/>
</dbReference>
<evidence type="ECO:0000256" key="1">
    <source>
        <dbReference type="ARBA" id="ARBA00005430"/>
    </source>
</evidence>
<dbReference type="PROSITE" id="PS50115">
    <property type="entry name" value="ARFGAP"/>
    <property type="match status" value="1"/>
</dbReference>
<accession>A0A8C9WT95</accession>
<comment type="function">
    <text evidence="10">GTPase-activating protein for the ADP ribosylation factor family. GTPase which may be involved in the degradation of expanded polyglutamine proteins through the ubiquitin-proteasome pathway.</text>
</comment>
<gene>
    <name evidence="21" type="primary">agap3</name>
</gene>
<dbReference type="InterPro" id="IPR011993">
    <property type="entry name" value="PH-like_dom_sf"/>
</dbReference>
<name>A0A8C9WT95_SANLU</name>
<evidence type="ECO:0000259" key="19">
    <source>
        <dbReference type="PROSITE" id="PS50003"/>
    </source>
</evidence>
<dbReference type="InterPro" id="IPR036770">
    <property type="entry name" value="Ankyrin_rpt-contain_sf"/>
</dbReference>
<dbReference type="FunFam" id="1.10.220.150:FF:000001">
    <property type="entry name" value="Arf-GAP with GTPase, ANK repeat and PH domain-containing protein 1"/>
    <property type="match status" value="1"/>
</dbReference>
<keyword evidence="6 17" id="KW-0863">Zinc-finger</keyword>
<dbReference type="InterPro" id="IPR038508">
    <property type="entry name" value="ArfGAP_dom_sf"/>
</dbReference>
<keyword evidence="7" id="KW-0862">Zinc</keyword>
<evidence type="ECO:0000256" key="3">
    <source>
        <dbReference type="ARBA" id="ARBA00022723"/>
    </source>
</evidence>
<dbReference type="PROSITE" id="PS51419">
    <property type="entry name" value="RAB"/>
    <property type="match status" value="1"/>
</dbReference>
<evidence type="ECO:0000256" key="11">
    <source>
        <dbReference type="ARBA" id="ARBA00063337"/>
    </source>
</evidence>
<reference evidence="21" key="2">
    <citation type="submission" date="2025-09" db="UniProtKB">
        <authorList>
            <consortium name="Ensembl"/>
        </authorList>
    </citation>
    <scope>IDENTIFICATION</scope>
</reference>
<feature type="domain" description="Arf-GAP" evidence="20">
    <location>
        <begin position="576"/>
        <end position="697"/>
    </location>
</feature>
<comment type="subunit">
    <text evidence="11">Interacts with PML. Interacts with expanded polyglutamine proteins.</text>
</comment>
<dbReference type="SUPFAM" id="SSF48403">
    <property type="entry name" value="Ankyrin repeat"/>
    <property type="match status" value="1"/>
</dbReference>
<dbReference type="CDD" id="cd01250">
    <property type="entry name" value="PH_AGAP"/>
    <property type="match status" value="1"/>
</dbReference>
<proteinExistence type="inferred from homology"/>
<evidence type="ECO:0000256" key="4">
    <source>
        <dbReference type="ARBA" id="ARBA00022737"/>
    </source>
</evidence>
<dbReference type="InterPro" id="IPR001164">
    <property type="entry name" value="ArfGAP_dom"/>
</dbReference>
<dbReference type="FunFam" id="1.25.40.20:FF:000038">
    <property type="entry name" value="Arf-GAP with GTPase, ANK repeat and PH domain-containing protein 3"/>
    <property type="match status" value="1"/>
</dbReference>
<dbReference type="GO" id="GO:0005096">
    <property type="term" value="F:GTPase activator activity"/>
    <property type="evidence" value="ECO:0007669"/>
    <property type="project" value="UniProtKB-KW"/>
</dbReference>
<evidence type="ECO:0000256" key="13">
    <source>
        <dbReference type="ARBA" id="ARBA00078940"/>
    </source>
</evidence>
<dbReference type="SMART" id="SM00233">
    <property type="entry name" value="PH"/>
    <property type="match status" value="1"/>
</dbReference>
<evidence type="ECO:0000256" key="15">
    <source>
        <dbReference type="ARBA" id="ARBA00081856"/>
    </source>
</evidence>
<dbReference type="SUPFAM" id="SSF50729">
    <property type="entry name" value="PH domain-like"/>
    <property type="match status" value="1"/>
</dbReference>
<dbReference type="PRINTS" id="PR00405">
    <property type="entry name" value="REVINTRACTNG"/>
</dbReference>
<dbReference type="PROSITE" id="PS51421">
    <property type="entry name" value="RAS"/>
    <property type="match status" value="1"/>
</dbReference>
<feature type="compositionally biased region" description="Basic residues" evidence="18">
    <location>
        <begin position="491"/>
        <end position="501"/>
    </location>
</feature>
<dbReference type="InterPro" id="IPR037278">
    <property type="entry name" value="ARFGAP/RecO"/>
</dbReference>
<evidence type="ECO:0000256" key="10">
    <source>
        <dbReference type="ARBA" id="ARBA00054555"/>
    </source>
</evidence>
<feature type="domain" description="PH" evidence="19">
    <location>
        <begin position="351"/>
        <end position="555"/>
    </location>
</feature>
<keyword evidence="9" id="KW-0342">GTP-binding</keyword>
<feature type="compositionally biased region" description="Polar residues" evidence="18">
    <location>
        <begin position="796"/>
        <end position="811"/>
    </location>
</feature>
<dbReference type="GO" id="GO:0005634">
    <property type="term" value="C:nucleus"/>
    <property type="evidence" value="ECO:0007669"/>
    <property type="project" value="TreeGrafter"/>
</dbReference>
<dbReference type="Pfam" id="PF00071">
    <property type="entry name" value="Ras"/>
    <property type="match status" value="1"/>
</dbReference>
<keyword evidence="5" id="KW-0547">Nucleotide-binding</keyword>
<dbReference type="SMART" id="SM00105">
    <property type="entry name" value="ArfGap"/>
    <property type="match status" value="1"/>
</dbReference>
<evidence type="ECO:0000256" key="12">
    <source>
        <dbReference type="ARBA" id="ARBA00069132"/>
    </source>
</evidence>
<evidence type="ECO:0000256" key="17">
    <source>
        <dbReference type="PROSITE-ProRule" id="PRU00288"/>
    </source>
</evidence>
<dbReference type="Gene3D" id="1.25.40.20">
    <property type="entry name" value="Ankyrin repeat-containing domain"/>
    <property type="match status" value="1"/>
</dbReference>
<evidence type="ECO:0000256" key="5">
    <source>
        <dbReference type="ARBA" id="ARBA00022741"/>
    </source>
</evidence>
<keyword evidence="4" id="KW-0677">Repeat</keyword>
<dbReference type="GO" id="GO:0005525">
    <property type="term" value="F:GTP binding"/>
    <property type="evidence" value="ECO:0007669"/>
    <property type="project" value="UniProtKB-KW"/>
</dbReference>
<comment type="similarity">
    <text evidence="1">Belongs to the centaurin gamma-like family.</text>
</comment>
<feature type="region of interest" description="Disordered" evidence="18">
    <location>
        <begin position="796"/>
        <end position="824"/>
    </location>
</feature>
<evidence type="ECO:0000256" key="6">
    <source>
        <dbReference type="ARBA" id="ARBA00022771"/>
    </source>
</evidence>
<keyword evidence="2" id="KW-0343">GTPase activation</keyword>
<dbReference type="Gene3D" id="2.30.29.30">
    <property type="entry name" value="Pleckstrin-homology domain (PH domain)/Phosphotyrosine-binding domain (PTB)"/>
    <property type="match status" value="2"/>
</dbReference>
<dbReference type="SUPFAM" id="SSF52540">
    <property type="entry name" value="P-loop containing nucleoside triphosphate hydrolases"/>
    <property type="match status" value="1"/>
</dbReference>
<dbReference type="FunFam" id="2.30.29.30:FF:000077">
    <property type="entry name" value="Arf-GAP with GTPase, ANK repeat and PH domain-containing protein 1"/>
    <property type="match status" value="1"/>
</dbReference>
<evidence type="ECO:0000256" key="14">
    <source>
        <dbReference type="ARBA" id="ARBA00080364"/>
    </source>
</evidence>
<evidence type="ECO:0000256" key="8">
    <source>
        <dbReference type="ARBA" id="ARBA00023043"/>
    </source>
</evidence>